<proteinExistence type="inferred from homology"/>
<keyword evidence="7" id="KW-1185">Reference proteome</keyword>
<comment type="caution">
    <text evidence="6">The sequence shown here is derived from an EMBL/GenBank/DDBJ whole genome shotgun (WGS) entry which is preliminary data.</text>
</comment>
<dbReference type="NCBIfam" id="NF005875">
    <property type="entry name" value="PRK07819.1"/>
    <property type="match status" value="1"/>
</dbReference>
<evidence type="ECO:0000256" key="1">
    <source>
        <dbReference type="ARBA" id="ARBA00005086"/>
    </source>
</evidence>
<evidence type="ECO:0000313" key="6">
    <source>
        <dbReference type="EMBL" id="GAA4130131.1"/>
    </source>
</evidence>
<accession>A0ABP7Y3U3</accession>
<gene>
    <name evidence="6" type="ORF">GCM10022215_43540</name>
</gene>
<feature type="domain" description="3-hydroxyacyl-CoA dehydrogenase C-terminal" evidence="4">
    <location>
        <begin position="192"/>
        <end position="288"/>
    </location>
</feature>
<comment type="similarity">
    <text evidence="2">Belongs to the 3-hydroxyacyl-CoA dehydrogenase family.</text>
</comment>
<dbReference type="RefSeq" id="WP_344735655.1">
    <property type="nucleotide sequence ID" value="NZ_BAAAZH010000036.1"/>
</dbReference>
<evidence type="ECO:0000259" key="4">
    <source>
        <dbReference type="Pfam" id="PF00725"/>
    </source>
</evidence>
<organism evidence="6 7">
    <name type="scientific">Nocardioides fonticola</name>
    <dbReference type="NCBI Taxonomy" id="450363"/>
    <lineage>
        <taxon>Bacteria</taxon>
        <taxon>Bacillati</taxon>
        <taxon>Actinomycetota</taxon>
        <taxon>Actinomycetes</taxon>
        <taxon>Propionibacteriales</taxon>
        <taxon>Nocardioidaceae</taxon>
        <taxon>Nocardioides</taxon>
    </lineage>
</organism>
<feature type="domain" description="3-hydroxyacyl-CoA dehydrogenase NAD binding" evidence="5">
    <location>
        <begin position="11"/>
        <end position="189"/>
    </location>
</feature>
<dbReference type="PANTHER" id="PTHR48075">
    <property type="entry name" value="3-HYDROXYACYL-COA DEHYDROGENASE FAMILY PROTEIN"/>
    <property type="match status" value="1"/>
</dbReference>
<evidence type="ECO:0000259" key="5">
    <source>
        <dbReference type="Pfam" id="PF02737"/>
    </source>
</evidence>
<evidence type="ECO:0000313" key="7">
    <source>
        <dbReference type="Proteomes" id="UP001501495"/>
    </source>
</evidence>
<protein>
    <submittedName>
        <fullName evidence="6">3-hydroxybutyryl-CoA dehydrogenase</fullName>
    </submittedName>
</protein>
<dbReference type="PIRSF" id="PIRSF000105">
    <property type="entry name" value="HCDH"/>
    <property type="match status" value="1"/>
</dbReference>
<dbReference type="InterPro" id="IPR036291">
    <property type="entry name" value="NAD(P)-bd_dom_sf"/>
</dbReference>
<dbReference type="SUPFAM" id="SSF48179">
    <property type="entry name" value="6-phosphogluconate dehydrogenase C-terminal domain-like"/>
    <property type="match status" value="1"/>
</dbReference>
<dbReference type="InterPro" id="IPR006108">
    <property type="entry name" value="3HC_DH_C"/>
</dbReference>
<dbReference type="InterPro" id="IPR013328">
    <property type="entry name" value="6PGD_dom2"/>
</dbReference>
<dbReference type="Proteomes" id="UP001501495">
    <property type="component" value="Unassembled WGS sequence"/>
</dbReference>
<name>A0ABP7Y3U3_9ACTN</name>
<sequence length="288" mass="30601">MTDTGADLQRIGVVGCGLMGAGITEVNARAGLDVVVVESSEGAAAAGRERLERSLQRAEDKGKLSESAADVLARISIVTDLDALADRQLVVEAIVEDEDAKVSLFKRLDTLVADPQAILASNTSSIPIMKLGVVTSRPTQVMGIHFFNPVPVLRLVELVPSLLTSPETTERARSYVEGPLGKSAIDCQDRAGFVVNALLIPFVLSAIRMFESGFASAEDIDRGLVLGAAHPQGPLALADLIGLDTVKAVAESLYEEFKEPLYAAPPLLARMVDAGLLGRKSGRGFYRY</sequence>
<keyword evidence="3" id="KW-0560">Oxidoreductase</keyword>
<dbReference type="Pfam" id="PF02737">
    <property type="entry name" value="3HCDH_N"/>
    <property type="match status" value="1"/>
</dbReference>
<dbReference type="Gene3D" id="3.40.50.720">
    <property type="entry name" value="NAD(P)-binding Rossmann-like Domain"/>
    <property type="match status" value="1"/>
</dbReference>
<evidence type="ECO:0000256" key="2">
    <source>
        <dbReference type="ARBA" id="ARBA00009463"/>
    </source>
</evidence>
<comment type="pathway">
    <text evidence="1">Lipid metabolism; butanoate metabolism.</text>
</comment>
<evidence type="ECO:0000256" key="3">
    <source>
        <dbReference type="ARBA" id="ARBA00023002"/>
    </source>
</evidence>
<dbReference type="Gene3D" id="1.10.1040.10">
    <property type="entry name" value="N-(1-d-carboxylethyl)-l-norvaline Dehydrogenase, domain 2"/>
    <property type="match status" value="1"/>
</dbReference>
<dbReference type="EMBL" id="BAAAZH010000036">
    <property type="protein sequence ID" value="GAA4130131.1"/>
    <property type="molecule type" value="Genomic_DNA"/>
</dbReference>
<dbReference type="InterPro" id="IPR008927">
    <property type="entry name" value="6-PGluconate_DH-like_C_sf"/>
</dbReference>
<dbReference type="InterPro" id="IPR022694">
    <property type="entry name" value="3-OHacyl-CoA_DH"/>
</dbReference>
<dbReference type="InterPro" id="IPR006176">
    <property type="entry name" value="3-OHacyl-CoA_DH_NAD-bd"/>
</dbReference>
<dbReference type="PANTHER" id="PTHR48075:SF9">
    <property type="entry name" value="3-HYDROXYBUTYRYL-COA DEHYDROGENASE"/>
    <property type="match status" value="1"/>
</dbReference>
<reference evidence="7" key="1">
    <citation type="journal article" date="2019" name="Int. J. Syst. Evol. Microbiol.">
        <title>The Global Catalogue of Microorganisms (GCM) 10K type strain sequencing project: providing services to taxonomists for standard genome sequencing and annotation.</title>
        <authorList>
            <consortium name="The Broad Institute Genomics Platform"/>
            <consortium name="The Broad Institute Genome Sequencing Center for Infectious Disease"/>
            <person name="Wu L."/>
            <person name="Ma J."/>
        </authorList>
    </citation>
    <scope>NUCLEOTIDE SEQUENCE [LARGE SCALE GENOMIC DNA]</scope>
    <source>
        <strain evidence="7">JCM 16703</strain>
    </source>
</reference>
<dbReference type="SUPFAM" id="SSF51735">
    <property type="entry name" value="NAD(P)-binding Rossmann-fold domains"/>
    <property type="match status" value="1"/>
</dbReference>
<dbReference type="Pfam" id="PF00725">
    <property type="entry name" value="3HCDH"/>
    <property type="match status" value="1"/>
</dbReference>